<proteinExistence type="predicted"/>
<evidence type="ECO:0000313" key="2">
    <source>
        <dbReference type="Proteomes" id="UP000002640"/>
    </source>
</evidence>
<evidence type="ECO:0008006" key="3">
    <source>
        <dbReference type="Google" id="ProtNLM"/>
    </source>
</evidence>
<dbReference type="InParanoid" id="G4ZT32"/>
<accession>G4ZT32</accession>
<organism evidence="1 2">
    <name type="scientific">Phytophthora sojae (strain P6497)</name>
    <name type="common">Soybean stem and root rot agent</name>
    <name type="synonym">Phytophthora megasperma f. sp. glycines</name>
    <dbReference type="NCBI Taxonomy" id="1094619"/>
    <lineage>
        <taxon>Eukaryota</taxon>
        <taxon>Sar</taxon>
        <taxon>Stramenopiles</taxon>
        <taxon>Oomycota</taxon>
        <taxon>Peronosporomycetes</taxon>
        <taxon>Peronosporales</taxon>
        <taxon>Peronosporaceae</taxon>
        <taxon>Phytophthora</taxon>
    </lineage>
</organism>
<dbReference type="KEGG" id="psoj:PHYSODRAFT_316404"/>
<dbReference type="RefSeq" id="XP_009530278.1">
    <property type="nucleotide sequence ID" value="XM_009531983.1"/>
</dbReference>
<dbReference type="OMA" id="WREFDSY"/>
<gene>
    <name evidence="1" type="ORF">PHYSODRAFT_316404</name>
</gene>
<dbReference type="Proteomes" id="UP000002640">
    <property type="component" value="Unassembled WGS sequence"/>
</dbReference>
<dbReference type="GeneID" id="20643973"/>
<protein>
    <recommendedName>
        <fullName evidence="3">Orc1-like AAA ATPase domain-containing protein</fullName>
    </recommendedName>
</protein>
<name>G4ZT32_PHYSP</name>
<keyword evidence="2" id="KW-1185">Reference proteome</keyword>
<reference evidence="1 2" key="1">
    <citation type="journal article" date="2006" name="Science">
        <title>Phytophthora genome sequences uncover evolutionary origins and mechanisms of pathogenesis.</title>
        <authorList>
            <person name="Tyler B.M."/>
            <person name="Tripathy S."/>
            <person name="Zhang X."/>
            <person name="Dehal P."/>
            <person name="Jiang R.H."/>
            <person name="Aerts A."/>
            <person name="Arredondo F.D."/>
            <person name="Baxter L."/>
            <person name="Bensasson D."/>
            <person name="Beynon J.L."/>
            <person name="Chapman J."/>
            <person name="Damasceno C.M."/>
            <person name="Dorrance A.E."/>
            <person name="Dou D."/>
            <person name="Dickerman A.W."/>
            <person name="Dubchak I.L."/>
            <person name="Garbelotto M."/>
            <person name="Gijzen M."/>
            <person name="Gordon S.G."/>
            <person name="Govers F."/>
            <person name="Grunwald N.J."/>
            <person name="Huang W."/>
            <person name="Ivors K.L."/>
            <person name="Jones R.W."/>
            <person name="Kamoun S."/>
            <person name="Krampis K."/>
            <person name="Lamour K.H."/>
            <person name="Lee M.K."/>
            <person name="McDonald W.H."/>
            <person name="Medina M."/>
            <person name="Meijer H.J."/>
            <person name="Nordberg E.K."/>
            <person name="Maclean D.J."/>
            <person name="Ospina-Giraldo M.D."/>
            <person name="Morris P.F."/>
            <person name="Phuntumart V."/>
            <person name="Putnam N.H."/>
            <person name="Rash S."/>
            <person name="Rose J.K."/>
            <person name="Sakihama Y."/>
            <person name="Salamov A.A."/>
            <person name="Savidor A."/>
            <person name="Scheuring C.F."/>
            <person name="Smith B.M."/>
            <person name="Sobral B.W."/>
            <person name="Terry A."/>
            <person name="Torto-Alalibo T.A."/>
            <person name="Win J."/>
            <person name="Xu Z."/>
            <person name="Zhang H."/>
            <person name="Grigoriev I.V."/>
            <person name="Rokhsar D.S."/>
            <person name="Boore J.L."/>
        </authorList>
    </citation>
    <scope>NUCLEOTIDE SEQUENCE [LARGE SCALE GENOMIC DNA]</scope>
    <source>
        <strain evidence="1 2">P6497</strain>
    </source>
</reference>
<sequence>MAEPPSIKFSPRAAKPLVTSVGSQWDFQEPSDLGILAQAIPRHFDAWKCNAQCAQCHPLVLCLDGPGTGKSRLLNEFPRLVNDVLKGHKNEEMLSMLQNAFTFNVAFEEQSHADSFADASLAIGTRMLYQLQDLHPWETFRLNPANHLTPSSVFSRLGRLKGLPPHQLCVILCVDNLDNLDLQSGNSASQFHYGLGTLCDLVNASKCWVLATASATSYKPVDNFFSMSSQWHLHLQPAMLARPKIQGEDVFLGYGSDALVQLLVDDMGGFSRCLEVLYTVMQSIGQNGTFDFAKVLKRVVKALFEAYPAILTSIDAMREAFLAAVARRVVYKSTMFGNATLDQVISAGLIRLRDAFLQCPYVLYLMLTADGNPWREFDSYVPVDSRQDILPQQAWDEFYSKFRVLKSMAFAPESPLLWGIVHSGARLGSGFDRFVREVPRKVELAPLGSCTCDLDSENRFLLYQNATGSSPRRSFLCLEDGTRGFFTSLSLSCYRARFEI</sequence>
<evidence type="ECO:0000313" key="1">
    <source>
        <dbReference type="EMBL" id="EGZ12849.1"/>
    </source>
</evidence>
<dbReference type="AlphaFoldDB" id="G4ZT32"/>
<dbReference type="EMBL" id="JH159156">
    <property type="protein sequence ID" value="EGZ12849.1"/>
    <property type="molecule type" value="Genomic_DNA"/>
</dbReference>